<dbReference type="PRINTS" id="PR01415">
    <property type="entry name" value="ANKYRIN"/>
</dbReference>
<feature type="transmembrane region" description="Helical" evidence="10">
    <location>
        <begin position="971"/>
        <end position="994"/>
    </location>
</feature>
<dbReference type="InterPro" id="IPR036770">
    <property type="entry name" value="Ankyrin_rpt-contain_sf"/>
</dbReference>
<keyword evidence="2" id="KW-0716">Sensory transduction</keyword>
<evidence type="ECO:0000256" key="7">
    <source>
        <dbReference type="ARBA" id="ARBA00023303"/>
    </source>
</evidence>
<organism evidence="11 12">
    <name type="scientific">Alosa alosa</name>
    <name type="common">allis shad</name>
    <dbReference type="NCBI Taxonomy" id="278164"/>
    <lineage>
        <taxon>Eukaryota</taxon>
        <taxon>Metazoa</taxon>
        <taxon>Chordata</taxon>
        <taxon>Craniata</taxon>
        <taxon>Vertebrata</taxon>
        <taxon>Euteleostomi</taxon>
        <taxon>Actinopterygii</taxon>
        <taxon>Neopterygii</taxon>
        <taxon>Teleostei</taxon>
        <taxon>Clupei</taxon>
        <taxon>Clupeiformes</taxon>
        <taxon>Clupeoidei</taxon>
        <taxon>Clupeidae</taxon>
        <taxon>Alosa</taxon>
    </lineage>
</organism>
<sequence>MFHTGQTLEWEASSCCNRIASDCVYSRCCFEEVVEQTCRAEQLNSDRTHNRCNSGTTVLRSFRGDQALRLFSAAFSSTNTLPMSVARENSFYKCVIDTDNATLDWGKVFEWAHEGNTACLEHLIRKHPKCLAAKDDAGATPLHHATSGGSLEVIRLLVSTSGPEGLNMCDGQGNTPLHWAVEKHVGDSCALLLNLGANPNVLNAALMSPLHLAISKGHNDMVELLLSFSVTDVNLEGDLENTPVMLACSNNNCQALNILFKYGAKLCSQNKLGHYAIHAVTFNGSKEAMEVIIKKGEEFGHSAETHLNYLDKSQCSPLHLAVRGGNIEVIKLCIEKGARINQQQADKSTALHLACTLANPRLTNARLLPPWATIFDHVELAEYLISKGADIDCIDCKGLSPLLLATSCGAWRAVAFLLSKGANMKIKDEEGRNFLHLATFQAKGLKCIPEHILQTATVRDLLCDEDNEGCTPLHYACRLGIHDSVKNILVLQVCPKRKSKNKKSAFHFAAEYGRINTCHRLLERITDSQMLNEGDEHGLTPLHLACRGGHTKVVELLLRKGALFQSDYKGMTCLHHAAAEGYTQTMTILLAANVKLLDKADEDGNTALHLAAREGHVAAVKLLMERGASIVLNNSDASFFHEAVHHGKKEVADAIIDNERLNEAIKTFKHSSDHRCVAIDLIELIPESFKHLLDLCIRESDHDANSPDYHIQYNFQWLQAPVQLKKHAKTDKSLRMQPLACMNAMVQYHRVELLTHPVSNKYLEMKWLAYGSKVHLLNLVIYLLGLLPLTFLIINLRPTQTMGQNGTSVMVSPIPIRQSSYLITSSKIMVIVISCYAILKQITQMSQQKMKYLKDPSNPAEWATSIASLMFTIPIMFGVEDNWVWEAGAVAILLAWVNFLLYLQSVIVLVIFLVLAFGLSFYALMLHQSEFHWLGLSLAQTFVMMVGELNYQSNFFAAFEGNRLAFPQITYVVFVFFILLMPILLMNLMIGLAVGDIAEVQRNACLKRIAMQIDLHTNLEEKLPYWILKRVDKSSITVYPNKPCRNRSMFKFWHSRDVSAVRSRLNTGGQELTPVETELRKQKLRLREIYSVLEKQHSMVKLILQKMEITSEADDYDGPDDAHSGRRGRSKDSHSRKPLGRNCDTDRRSLFQHRL</sequence>
<protein>
    <recommendedName>
        <fullName evidence="13">Transient receptor potential cation channel subfamily A member 1</fullName>
    </recommendedName>
</protein>
<feature type="region of interest" description="Disordered" evidence="9">
    <location>
        <begin position="1113"/>
        <end position="1155"/>
    </location>
</feature>
<dbReference type="Proteomes" id="UP000823561">
    <property type="component" value="Chromosome 16"/>
</dbReference>
<name>A0AAV6G1A9_9TELE</name>
<evidence type="ECO:0000256" key="4">
    <source>
        <dbReference type="ARBA" id="ARBA00023043"/>
    </source>
</evidence>
<evidence type="ECO:0000256" key="8">
    <source>
        <dbReference type="PROSITE-ProRule" id="PRU00023"/>
    </source>
</evidence>
<evidence type="ECO:0000256" key="5">
    <source>
        <dbReference type="ARBA" id="ARBA00023065"/>
    </source>
</evidence>
<dbReference type="Pfam" id="PF12796">
    <property type="entry name" value="Ank_2"/>
    <property type="match status" value="5"/>
</dbReference>
<feature type="transmembrane region" description="Helical" evidence="10">
    <location>
        <begin position="906"/>
        <end position="925"/>
    </location>
</feature>
<keyword evidence="6" id="KW-0325">Glycoprotein</keyword>
<feature type="repeat" description="ANK" evidence="8">
    <location>
        <begin position="537"/>
        <end position="562"/>
    </location>
</feature>
<dbReference type="GO" id="GO:1902495">
    <property type="term" value="C:transmembrane transporter complex"/>
    <property type="evidence" value="ECO:0007669"/>
    <property type="project" value="TreeGrafter"/>
</dbReference>
<evidence type="ECO:0000256" key="9">
    <source>
        <dbReference type="SAM" id="MobiDB-lite"/>
    </source>
</evidence>
<keyword evidence="10" id="KW-0812">Transmembrane</keyword>
<evidence type="ECO:0008006" key="13">
    <source>
        <dbReference type="Google" id="ProtNLM"/>
    </source>
</evidence>
<dbReference type="PROSITE" id="PS50088">
    <property type="entry name" value="ANK_REPEAT"/>
    <property type="match status" value="7"/>
</dbReference>
<feature type="transmembrane region" description="Helical" evidence="10">
    <location>
        <begin position="860"/>
        <end position="877"/>
    </location>
</feature>
<feature type="transmembrane region" description="Helical" evidence="10">
    <location>
        <begin position="883"/>
        <end position="901"/>
    </location>
</feature>
<dbReference type="GO" id="GO:0022857">
    <property type="term" value="F:transmembrane transporter activity"/>
    <property type="evidence" value="ECO:0007669"/>
    <property type="project" value="TreeGrafter"/>
</dbReference>
<keyword evidence="5" id="KW-0406">Ion transport</keyword>
<evidence type="ECO:0000313" key="11">
    <source>
        <dbReference type="EMBL" id="KAG5268615.1"/>
    </source>
</evidence>
<keyword evidence="4 8" id="KW-0040">ANK repeat</keyword>
<proteinExistence type="predicted"/>
<evidence type="ECO:0000256" key="2">
    <source>
        <dbReference type="ARBA" id="ARBA00022606"/>
    </source>
</evidence>
<feature type="compositionally biased region" description="Basic and acidic residues" evidence="9">
    <location>
        <begin position="1120"/>
        <end position="1135"/>
    </location>
</feature>
<dbReference type="SUPFAM" id="SSF48403">
    <property type="entry name" value="Ankyrin repeat"/>
    <property type="match status" value="2"/>
</dbReference>
<keyword evidence="12" id="KW-1185">Reference proteome</keyword>
<keyword evidence="3" id="KW-0677">Repeat</keyword>
<dbReference type="InterPro" id="IPR002110">
    <property type="entry name" value="Ankyrin_rpt"/>
</dbReference>
<dbReference type="PANTHER" id="PTHR47143">
    <property type="entry name" value="TRANSIENT RECEPTOR POTENTIAL CATION CHANNEL PROTEIN PAINLESS"/>
    <property type="match status" value="1"/>
</dbReference>
<feature type="repeat" description="ANK" evidence="8">
    <location>
        <begin position="172"/>
        <end position="204"/>
    </location>
</feature>
<feature type="transmembrane region" description="Helical" evidence="10">
    <location>
        <begin position="931"/>
        <end position="951"/>
    </location>
</feature>
<dbReference type="InterPro" id="IPR052076">
    <property type="entry name" value="TRP_cation_channel"/>
</dbReference>
<dbReference type="PROSITE" id="PS50297">
    <property type="entry name" value="ANK_REP_REGION"/>
    <property type="match status" value="7"/>
</dbReference>
<dbReference type="Pfam" id="PF00023">
    <property type="entry name" value="Ank"/>
    <property type="match status" value="2"/>
</dbReference>
<feature type="repeat" description="ANK" evidence="8">
    <location>
        <begin position="137"/>
        <end position="159"/>
    </location>
</feature>
<keyword evidence="10" id="KW-0472">Membrane</keyword>
<evidence type="ECO:0000313" key="12">
    <source>
        <dbReference type="Proteomes" id="UP000823561"/>
    </source>
</evidence>
<evidence type="ECO:0000256" key="10">
    <source>
        <dbReference type="SAM" id="Phobius"/>
    </source>
</evidence>
<keyword evidence="10" id="KW-1133">Transmembrane helix</keyword>
<accession>A0AAV6G1A9</accession>
<reference evidence="11" key="1">
    <citation type="submission" date="2020-10" db="EMBL/GenBank/DDBJ databases">
        <title>Chromosome-scale genome assembly of the Allis shad, Alosa alosa.</title>
        <authorList>
            <person name="Margot Z."/>
            <person name="Christophe K."/>
            <person name="Cabau C."/>
            <person name="Louis A."/>
            <person name="Berthelot C."/>
            <person name="Parey E."/>
            <person name="Roest Crollius H."/>
            <person name="Montfort J."/>
            <person name="Robinson-Rechavi M."/>
            <person name="Bucao C."/>
            <person name="Bouchez O."/>
            <person name="Gislard M."/>
            <person name="Lluch J."/>
            <person name="Milhes M."/>
            <person name="Lampietro C."/>
            <person name="Lopez Roques C."/>
            <person name="Donnadieu C."/>
            <person name="Braasch I."/>
            <person name="Desvignes T."/>
            <person name="Postlethwait J."/>
            <person name="Bobe J."/>
            <person name="Guiguen Y."/>
        </authorList>
    </citation>
    <scope>NUCLEOTIDE SEQUENCE</scope>
    <source>
        <strain evidence="11">M-15738</strain>
        <tissue evidence="11">Blood</tissue>
    </source>
</reference>
<feature type="repeat" description="ANK" evidence="8">
    <location>
        <begin position="205"/>
        <end position="227"/>
    </location>
</feature>
<gene>
    <name evidence="11" type="ORF">AALO_G00214490</name>
</gene>
<evidence type="ECO:0000256" key="6">
    <source>
        <dbReference type="ARBA" id="ARBA00023180"/>
    </source>
</evidence>
<dbReference type="AlphaFoldDB" id="A0AAV6G1A9"/>
<evidence type="ECO:0000256" key="1">
    <source>
        <dbReference type="ARBA" id="ARBA00022448"/>
    </source>
</evidence>
<dbReference type="GO" id="GO:0034220">
    <property type="term" value="P:monoatomic ion transmembrane transport"/>
    <property type="evidence" value="ECO:0007669"/>
    <property type="project" value="UniProtKB-KW"/>
</dbReference>
<evidence type="ECO:0000256" key="3">
    <source>
        <dbReference type="ARBA" id="ARBA00022737"/>
    </source>
</evidence>
<dbReference type="PANTHER" id="PTHR47143:SF1">
    <property type="entry name" value="ION_TRANS DOMAIN-CONTAINING PROTEIN"/>
    <property type="match status" value="1"/>
</dbReference>
<feature type="repeat" description="ANK" evidence="8">
    <location>
        <begin position="603"/>
        <end position="635"/>
    </location>
</feature>
<feature type="repeat" description="ANK" evidence="8">
    <location>
        <begin position="397"/>
        <end position="429"/>
    </location>
</feature>
<keyword evidence="1" id="KW-0813">Transport</keyword>
<dbReference type="Gene3D" id="1.25.40.20">
    <property type="entry name" value="Ankyrin repeat-containing domain"/>
    <property type="match status" value="4"/>
</dbReference>
<keyword evidence="7" id="KW-0407">Ion channel</keyword>
<dbReference type="SMART" id="SM00248">
    <property type="entry name" value="ANK"/>
    <property type="match status" value="14"/>
</dbReference>
<feature type="transmembrane region" description="Helical" evidence="10">
    <location>
        <begin position="774"/>
        <end position="794"/>
    </location>
</feature>
<comment type="caution">
    <text evidence="11">The sequence shown here is derived from an EMBL/GenBank/DDBJ whole genome shotgun (WGS) entry which is preliminary data.</text>
</comment>
<feature type="repeat" description="ANK" evidence="8">
    <location>
        <begin position="313"/>
        <end position="345"/>
    </location>
</feature>
<dbReference type="EMBL" id="JADWDJ010000016">
    <property type="protein sequence ID" value="KAG5268615.1"/>
    <property type="molecule type" value="Genomic_DNA"/>
</dbReference>